<evidence type="ECO:0000256" key="1">
    <source>
        <dbReference type="SAM" id="MobiDB-lite"/>
    </source>
</evidence>
<comment type="caution">
    <text evidence="2">The sequence shown here is derived from an EMBL/GenBank/DDBJ whole genome shotgun (WGS) entry which is preliminary data.</text>
</comment>
<dbReference type="EMBL" id="LXQA010057039">
    <property type="protein sequence ID" value="MCI04938.1"/>
    <property type="molecule type" value="Genomic_DNA"/>
</dbReference>
<organism evidence="2 3">
    <name type="scientific">Trifolium medium</name>
    <dbReference type="NCBI Taxonomy" id="97028"/>
    <lineage>
        <taxon>Eukaryota</taxon>
        <taxon>Viridiplantae</taxon>
        <taxon>Streptophyta</taxon>
        <taxon>Embryophyta</taxon>
        <taxon>Tracheophyta</taxon>
        <taxon>Spermatophyta</taxon>
        <taxon>Magnoliopsida</taxon>
        <taxon>eudicotyledons</taxon>
        <taxon>Gunneridae</taxon>
        <taxon>Pentapetalae</taxon>
        <taxon>rosids</taxon>
        <taxon>fabids</taxon>
        <taxon>Fabales</taxon>
        <taxon>Fabaceae</taxon>
        <taxon>Papilionoideae</taxon>
        <taxon>50 kb inversion clade</taxon>
        <taxon>NPAAA clade</taxon>
        <taxon>Hologalegina</taxon>
        <taxon>IRL clade</taxon>
        <taxon>Trifolieae</taxon>
        <taxon>Trifolium</taxon>
    </lineage>
</organism>
<feature type="non-terminal residue" evidence="2">
    <location>
        <position position="1"/>
    </location>
</feature>
<reference evidence="2 3" key="1">
    <citation type="journal article" date="2018" name="Front. Plant Sci.">
        <title>Red Clover (Trifolium pratense) and Zigzag Clover (T. medium) - A Picture of Genomic Similarities and Differences.</title>
        <authorList>
            <person name="Dluhosova J."/>
            <person name="Istvanek J."/>
            <person name="Nedelnik J."/>
            <person name="Repkova J."/>
        </authorList>
    </citation>
    <scope>NUCLEOTIDE SEQUENCE [LARGE SCALE GENOMIC DNA]</scope>
    <source>
        <strain evidence="3">cv. 10/8</strain>
        <tissue evidence="2">Leaf</tissue>
    </source>
</reference>
<feature type="compositionally biased region" description="Polar residues" evidence="1">
    <location>
        <begin position="100"/>
        <end position="113"/>
    </location>
</feature>
<feature type="compositionally biased region" description="Basic and acidic residues" evidence="1">
    <location>
        <begin position="89"/>
        <end position="99"/>
    </location>
</feature>
<dbReference type="Proteomes" id="UP000265520">
    <property type="component" value="Unassembled WGS sequence"/>
</dbReference>
<evidence type="ECO:0000313" key="2">
    <source>
        <dbReference type="EMBL" id="MCI04938.1"/>
    </source>
</evidence>
<feature type="region of interest" description="Disordered" evidence="1">
    <location>
        <begin position="74"/>
        <end position="113"/>
    </location>
</feature>
<evidence type="ECO:0000313" key="3">
    <source>
        <dbReference type="Proteomes" id="UP000265520"/>
    </source>
</evidence>
<keyword evidence="3" id="KW-1185">Reference proteome</keyword>
<protein>
    <submittedName>
        <fullName evidence="2">Uncharacterized protein</fullName>
    </submittedName>
</protein>
<proteinExistence type="predicted"/>
<name>A0A392NYS7_9FABA</name>
<feature type="region of interest" description="Disordered" evidence="1">
    <location>
        <begin position="1"/>
        <end position="46"/>
    </location>
</feature>
<accession>A0A392NYS7</accession>
<dbReference type="AlphaFoldDB" id="A0A392NYS7"/>
<sequence length="113" mass="12653">FIDLEDSGKKSIVYSRRYSSNKRKDEEKEMVIPTSSGVPIKRKDKGKDVVNLANSEPIKMKDKRKDTVISASSMFMDTSKEAGNSTSNKRKDIGEEHDIPSSSTPISRVSNTR</sequence>
<feature type="compositionally biased region" description="Polar residues" evidence="1">
    <location>
        <begin position="74"/>
        <end position="87"/>
    </location>
</feature>